<dbReference type="Gene3D" id="1.10.1400.10">
    <property type="match status" value="1"/>
</dbReference>
<evidence type="ECO:0000256" key="1">
    <source>
        <dbReference type="ARBA" id="ARBA00006586"/>
    </source>
</evidence>
<dbReference type="CDD" id="cd03747">
    <property type="entry name" value="Ntn_PGA_like"/>
    <property type="match status" value="1"/>
</dbReference>
<dbReference type="Proteomes" id="UP001595453">
    <property type="component" value="Unassembled WGS sequence"/>
</dbReference>
<gene>
    <name evidence="5" type="ORF">ACFOEE_18585</name>
</gene>
<dbReference type="EMBL" id="JBHRSD010000040">
    <property type="protein sequence ID" value="MFC3034515.1"/>
    <property type="molecule type" value="Genomic_DNA"/>
</dbReference>
<name>A0ABV7CPB6_9GAMM</name>
<accession>A0ABV7CPB6</accession>
<keyword evidence="2" id="KW-0378">Hydrolase</keyword>
<dbReference type="InterPro" id="IPR029055">
    <property type="entry name" value="Ntn_hydrolases_N"/>
</dbReference>
<keyword evidence="3" id="KW-0865">Zymogen</keyword>
<comment type="similarity">
    <text evidence="1">Belongs to the peptidase S45 family.</text>
</comment>
<dbReference type="InterPro" id="IPR014395">
    <property type="entry name" value="Pen/GL7ACA/AHL_acylase"/>
</dbReference>
<keyword evidence="6" id="KW-1185">Reference proteome</keyword>
<comment type="subunit">
    <text evidence="4">Heterodimer of an alpha subunit and a beta subunit processed from the same precursor.</text>
</comment>
<sequence length="762" mass="84049">MLMWIKRIFIVVMVLLLALTALIYGALSLSLPTLDGQGRSNGIKQSVIVERDQLGTAVITASSRADAAFGLGYAHGQDRFFQMDLLRRNAAGELSELFGSAALKLDESMRFHQLRARSTAIFNNLPADQQQILQAYSQGVNEGRAQVGFNSFEYLLTGADIVPWRPEDSLLCIFSMYLDLQTATYERDEALIYLDSLFGQQMREFVMQPSNYQAALDGSIQSAAPAVIPELQPSQLAQIYTITEPPLYGSNNWAVTGTHTATGAGMLSDDMHLSLNVPAIWYRAQLNYPSQGQNRQVTGVSLPGAPAIVVGSNNEIAWGFTNGYLDTADWIALNDTEVTQTVVETIALPKGQSHRYELTMSQYGPVKRFNGQRYALSWVAHQPYALNLKLLDLEGLQSVEQAIALAPQVGIPVQNLMVVDSTGNAGWRPMGALPARTQPSDVAVASADYDKAWQSNELLRPSVINPPVGKLWTGNSRVMSVDEQRRFGDGGYALGARSAQIRDRLAEKQQFNETDFNALQHDNEARFLQPWHKLLVGVLNAANQSNPQFAEDLQYLAAWGNCACAESVGYTLVKRFRDQVIDVTFAPVESQLRQHKSSLKALKRYLEPAMWQLLTAKPQSWLQNYPDWSALLLDAYQRSKSTLSEQHGAGMAAWQWGKVNALQIQHPFSKQIPLLSSFLDMPEIPAFGDTFMPAVQGPHFGASQRFIAQPGHLDKAILTMAGGQSGHPLSSYYRAGFVAYAKGEATPLLPGAIEHRLTIVPQ</sequence>
<protein>
    <submittedName>
        <fullName evidence="5">Penicillin acylase family protein</fullName>
    </submittedName>
</protein>
<evidence type="ECO:0000313" key="5">
    <source>
        <dbReference type="EMBL" id="MFC3034515.1"/>
    </source>
</evidence>
<reference evidence="6" key="1">
    <citation type="journal article" date="2019" name="Int. J. Syst. Evol. Microbiol.">
        <title>The Global Catalogue of Microorganisms (GCM) 10K type strain sequencing project: providing services to taxonomists for standard genome sequencing and annotation.</title>
        <authorList>
            <consortium name="The Broad Institute Genomics Platform"/>
            <consortium name="The Broad Institute Genome Sequencing Center for Infectious Disease"/>
            <person name="Wu L."/>
            <person name="Ma J."/>
        </authorList>
    </citation>
    <scope>NUCLEOTIDE SEQUENCE [LARGE SCALE GENOMIC DNA]</scope>
    <source>
        <strain evidence="6">KCTC 42730</strain>
    </source>
</reference>
<evidence type="ECO:0000313" key="6">
    <source>
        <dbReference type="Proteomes" id="UP001595453"/>
    </source>
</evidence>
<evidence type="ECO:0000256" key="4">
    <source>
        <dbReference type="ARBA" id="ARBA00038735"/>
    </source>
</evidence>
<dbReference type="PANTHER" id="PTHR34218">
    <property type="entry name" value="PEPTIDASE S45 PENICILLIN AMIDASE"/>
    <property type="match status" value="1"/>
</dbReference>
<organism evidence="5 6">
    <name type="scientific">Pseudoalteromonas fenneropenaei</name>
    <dbReference type="NCBI Taxonomy" id="1737459"/>
    <lineage>
        <taxon>Bacteria</taxon>
        <taxon>Pseudomonadati</taxon>
        <taxon>Pseudomonadota</taxon>
        <taxon>Gammaproteobacteria</taxon>
        <taxon>Alteromonadales</taxon>
        <taxon>Pseudoalteromonadaceae</taxon>
        <taxon>Pseudoalteromonas</taxon>
    </lineage>
</organism>
<dbReference type="PANTHER" id="PTHR34218:SF4">
    <property type="entry name" value="ACYL-HOMOSERINE LACTONE ACYLASE QUIP"/>
    <property type="match status" value="1"/>
</dbReference>
<dbReference type="Gene3D" id="3.60.20.10">
    <property type="entry name" value="Glutamine Phosphoribosylpyrophosphate, subunit 1, domain 1"/>
    <property type="match status" value="1"/>
</dbReference>
<dbReference type="InterPro" id="IPR023343">
    <property type="entry name" value="Penicillin_amidase_dom1"/>
</dbReference>
<dbReference type="InterPro" id="IPR043146">
    <property type="entry name" value="Penicillin_amidase_N_B-knob"/>
</dbReference>
<dbReference type="InterPro" id="IPR043147">
    <property type="entry name" value="Penicillin_amidase_A-knob"/>
</dbReference>
<dbReference type="Pfam" id="PF01804">
    <property type="entry name" value="Penicil_amidase"/>
    <property type="match status" value="1"/>
</dbReference>
<evidence type="ECO:0000256" key="2">
    <source>
        <dbReference type="ARBA" id="ARBA00022801"/>
    </source>
</evidence>
<comment type="caution">
    <text evidence="5">The sequence shown here is derived from an EMBL/GenBank/DDBJ whole genome shotgun (WGS) entry which is preliminary data.</text>
</comment>
<dbReference type="InterPro" id="IPR002692">
    <property type="entry name" value="S45"/>
</dbReference>
<dbReference type="Gene3D" id="2.30.120.10">
    <property type="match status" value="1"/>
</dbReference>
<dbReference type="RefSeq" id="WP_377127941.1">
    <property type="nucleotide sequence ID" value="NZ_JBHRSD010000040.1"/>
</dbReference>
<dbReference type="PIRSF" id="PIRSF001227">
    <property type="entry name" value="Pen_acylase"/>
    <property type="match status" value="1"/>
</dbReference>
<dbReference type="Gene3D" id="1.10.439.10">
    <property type="entry name" value="Penicillin Amidohydrolase, domain 1"/>
    <property type="match status" value="1"/>
</dbReference>
<proteinExistence type="inferred from homology"/>
<evidence type="ECO:0000256" key="3">
    <source>
        <dbReference type="ARBA" id="ARBA00023145"/>
    </source>
</evidence>
<dbReference type="SUPFAM" id="SSF56235">
    <property type="entry name" value="N-terminal nucleophile aminohydrolases (Ntn hydrolases)"/>
    <property type="match status" value="1"/>
</dbReference>